<keyword evidence="1" id="KW-0175">Coiled coil</keyword>
<dbReference type="InterPro" id="IPR056599">
    <property type="entry name" value="AAA_lid_fung"/>
</dbReference>
<dbReference type="AlphaFoldDB" id="A0AAD4FF44"/>
<keyword evidence="5" id="KW-1185">Reference proteome</keyword>
<feature type="region of interest" description="Disordered" evidence="2">
    <location>
        <begin position="923"/>
        <end position="1041"/>
    </location>
</feature>
<feature type="region of interest" description="Disordered" evidence="2">
    <location>
        <begin position="206"/>
        <end position="258"/>
    </location>
</feature>
<accession>A0AAD4FF44</accession>
<feature type="compositionally biased region" description="Basic residues" evidence="2">
    <location>
        <begin position="1006"/>
        <end position="1024"/>
    </location>
</feature>
<dbReference type="InterPro" id="IPR054289">
    <property type="entry name" value="DUF7025"/>
</dbReference>
<name>A0AAD4FF44_9PLEO</name>
<feature type="compositionally biased region" description="Polar residues" evidence="2">
    <location>
        <begin position="213"/>
        <end position="242"/>
    </location>
</feature>
<organism evidence="4 5">
    <name type="scientific">Alternaria panax</name>
    <dbReference type="NCBI Taxonomy" id="48097"/>
    <lineage>
        <taxon>Eukaryota</taxon>
        <taxon>Fungi</taxon>
        <taxon>Dikarya</taxon>
        <taxon>Ascomycota</taxon>
        <taxon>Pezizomycotina</taxon>
        <taxon>Dothideomycetes</taxon>
        <taxon>Pleosporomycetidae</taxon>
        <taxon>Pleosporales</taxon>
        <taxon>Pleosporineae</taxon>
        <taxon>Pleosporaceae</taxon>
        <taxon>Alternaria</taxon>
        <taxon>Alternaria sect. Panax</taxon>
    </lineage>
</organism>
<dbReference type="Proteomes" id="UP001199106">
    <property type="component" value="Unassembled WGS sequence"/>
</dbReference>
<feature type="compositionally biased region" description="Basic residues" evidence="2">
    <location>
        <begin position="957"/>
        <end position="975"/>
    </location>
</feature>
<dbReference type="GO" id="GO:0005524">
    <property type="term" value="F:ATP binding"/>
    <property type="evidence" value="ECO:0007669"/>
    <property type="project" value="InterPro"/>
</dbReference>
<dbReference type="EMBL" id="JAANER010000006">
    <property type="protein sequence ID" value="KAG9188828.1"/>
    <property type="molecule type" value="Genomic_DNA"/>
</dbReference>
<reference evidence="4" key="1">
    <citation type="submission" date="2021-07" db="EMBL/GenBank/DDBJ databases">
        <title>Genome Resource of American Ginseng Black Spot Pathogen Alternaria panax.</title>
        <authorList>
            <person name="Qiu C."/>
            <person name="Wang W."/>
            <person name="Liu Z."/>
        </authorList>
    </citation>
    <scope>NUCLEOTIDE SEQUENCE</scope>
    <source>
        <strain evidence="4">BNCC115425</strain>
    </source>
</reference>
<dbReference type="Pfam" id="PF00004">
    <property type="entry name" value="AAA"/>
    <property type="match status" value="1"/>
</dbReference>
<feature type="domain" description="AAA+ ATPase" evidence="3">
    <location>
        <begin position="670"/>
        <end position="797"/>
    </location>
</feature>
<gene>
    <name evidence="4" type="ORF">G6011_07533</name>
</gene>
<dbReference type="PANTHER" id="PTHR46411:SF3">
    <property type="entry name" value="AAA+ ATPASE DOMAIN-CONTAINING PROTEIN"/>
    <property type="match status" value="1"/>
</dbReference>
<dbReference type="InterPro" id="IPR003959">
    <property type="entry name" value="ATPase_AAA_core"/>
</dbReference>
<dbReference type="InterPro" id="IPR027417">
    <property type="entry name" value="P-loop_NTPase"/>
</dbReference>
<dbReference type="Gene3D" id="3.40.50.300">
    <property type="entry name" value="P-loop containing nucleotide triphosphate hydrolases"/>
    <property type="match status" value="1"/>
</dbReference>
<evidence type="ECO:0000313" key="4">
    <source>
        <dbReference type="EMBL" id="KAG9188828.1"/>
    </source>
</evidence>
<dbReference type="InterPro" id="IPR003593">
    <property type="entry name" value="AAA+_ATPase"/>
</dbReference>
<dbReference type="CDD" id="cd19481">
    <property type="entry name" value="RecA-like_protease"/>
    <property type="match status" value="1"/>
</dbReference>
<evidence type="ECO:0000256" key="2">
    <source>
        <dbReference type="SAM" id="MobiDB-lite"/>
    </source>
</evidence>
<feature type="compositionally biased region" description="Basic and acidic residues" evidence="2">
    <location>
        <begin position="992"/>
        <end position="1005"/>
    </location>
</feature>
<protein>
    <recommendedName>
        <fullName evidence="3">AAA+ ATPase domain-containing protein</fullName>
    </recommendedName>
</protein>
<evidence type="ECO:0000259" key="3">
    <source>
        <dbReference type="SMART" id="SM00382"/>
    </source>
</evidence>
<dbReference type="SMART" id="SM00382">
    <property type="entry name" value="AAA"/>
    <property type="match status" value="1"/>
</dbReference>
<feature type="region of interest" description="Disordered" evidence="2">
    <location>
        <begin position="1"/>
        <end position="23"/>
    </location>
</feature>
<comment type="caution">
    <text evidence="4">The sequence shown here is derived from an EMBL/GenBank/DDBJ whole genome shotgun (WGS) entry which is preliminary data.</text>
</comment>
<feature type="coiled-coil region" evidence="1">
    <location>
        <begin position="36"/>
        <end position="63"/>
    </location>
</feature>
<feature type="region of interest" description="Disordered" evidence="2">
    <location>
        <begin position="126"/>
        <end position="149"/>
    </location>
</feature>
<dbReference type="PANTHER" id="PTHR46411">
    <property type="entry name" value="FAMILY ATPASE, PUTATIVE-RELATED"/>
    <property type="match status" value="1"/>
</dbReference>
<dbReference type="Pfam" id="PF23232">
    <property type="entry name" value="AAA_lid_13"/>
    <property type="match status" value="1"/>
</dbReference>
<dbReference type="GO" id="GO:0016887">
    <property type="term" value="F:ATP hydrolysis activity"/>
    <property type="evidence" value="ECO:0007669"/>
    <property type="project" value="InterPro"/>
</dbReference>
<dbReference type="Pfam" id="PF22942">
    <property type="entry name" value="DUF7025"/>
    <property type="match status" value="1"/>
</dbReference>
<evidence type="ECO:0000256" key="1">
    <source>
        <dbReference type="SAM" id="Coils"/>
    </source>
</evidence>
<evidence type="ECO:0000313" key="5">
    <source>
        <dbReference type="Proteomes" id="UP001199106"/>
    </source>
</evidence>
<feature type="compositionally biased region" description="Basic and acidic residues" evidence="2">
    <location>
        <begin position="137"/>
        <end position="147"/>
    </location>
</feature>
<proteinExistence type="predicted"/>
<dbReference type="SUPFAM" id="SSF52540">
    <property type="entry name" value="P-loop containing nucleoside triphosphate hydrolases"/>
    <property type="match status" value="1"/>
</dbReference>
<sequence>MNTPIEMRGNLPPKASNSVVEDQSVLSTECGSISDTSEENDYVTSLQRRLERMENELQELKRREPRRVTPRFEPAPPVDIALLNRNAKREAKISRMSYKQFRLIKPDMTPAKATAAIIVCYDEKEMQDNTKRSTNSENEKTELRVPRQDASPTHIAINSQILADVITPEVDFVLHNESKIFIAPFKGIITYEHAIREAFKRRTAECESEKAGTDQQSVDPASTNNVAQSDTQSPGADSSPSTPEIDEQDQSGRCNDAKRQTVDTAAQIIFEEKCIERDLLGCLIEVMDTDLRATFELRRRLQDEKMTQGEVFYKDLWHLYKPGDIVVSNPALHLGPQQAYCVLHVTGGRTSYEKLYPSDAIPLSPTVFSFANEVLKVSAGVTPFVLDCIYIDYDGTKYGPQAKCVALQDYNGLKAIRSLELFPIRFSHETPGTYTSLVERGKQYASLPGGVSKLYKGLTMGEKLKKQAMWDTAVEVTQRKEVYSEIILDQNAGIEYRESKPRYDPRFGGGVIDKATAMAGSELEPTPCDLASCSKCTDISVDEGLDTDARFSFIRSTALLSHATKDELTDDHYALLTPRMYGYALQERKWHAFNVEQVKDHEVDPNKLQNSNKSFDDLVLPLAHKTLLRALVSNQTKQFRPASTTPTTDTSSTFENSEDISMDLVRGKGKGVIILLHGVPGVGKTSTAECVASHLGRPLFPITCGDLGVDAKTVETRLEEYFTLASRWGCVLLLDEADVFLAKRSEDQLKRNALVSVFLRVLEYYSGVLMLTTNRVGSFDEAFRSRIHVSLYYPKLGKEETSEIWDMNLRRIKEARDVEMDIDEAGIRKFYKKHWKANEKKTSRRWNGRQIKNAFQTALALANWDFQGNKDSKLTRPKLEASHFKQVAKTSNHFDDYLAEVFREGEDQYADMFAMIAKRENLRNDTDRGHRTSKQSKRRDRSEHSSSDSSSSDSDHTKRKSSKREKEKKKSRSKAKKSEVLDSASDDSGSESESKTESSESEPEKSRKKRKAPKKNTKKSKSKSKRESCVESGQEDASGSS</sequence>